<dbReference type="Gene3D" id="3.30.750.24">
    <property type="entry name" value="STAS domain"/>
    <property type="match status" value="1"/>
</dbReference>
<feature type="transmembrane region" description="Helical" evidence="6">
    <location>
        <begin position="30"/>
        <end position="50"/>
    </location>
</feature>
<dbReference type="CDD" id="cd07042">
    <property type="entry name" value="STAS_SulP_like_sulfate_transporter"/>
    <property type="match status" value="1"/>
</dbReference>
<feature type="transmembrane region" description="Helical" evidence="6">
    <location>
        <begin position="149"/>
        <end position="167"/>
    </location>
</feature>
<evidence type="ECO:0000256" key="3">
    <source>
        <dbReference type="ARBA" id="ARBA00022989"/>
    </source>
</evidence>
<protein>
    <submittedName>
        <fullName evidence="8">SulP family inorganic anion transporter</fullName>
    </submittedName>
</protein>
<dbReference type="Pfam" id="PF00916">
    <property type="entry name" value="Sulfate_transp"/>
    <property type="match status" value="1"/>
</dbReference>
<dbReference type="SUPFAM" id="SSF52091">
    <property type="entry name" value="SpoIIaa-like"/>
    <property type="match status" value="1"/>
</dbReference>
<evidence type="ECO:0000313" key="8">
    <source>
        <dbReference type="EMBL" id="MCC0094470.1"/>
    </source>
</evidence>
<keyword evidence="9" id="KW-1185">Reference proteome</keyword>
<dbReference type="RefSeq" id="WP_229335032.1">
    <property type="nucleotide sequence ID" value="NZ_JAINUL010000001.1"/>
</dbReference>
<name>A0ABS8E0K9_9ACTN</name>
<comment type="caution">
    <text evidence="8">The sequence shown here is derived from an EMBL/GenBank/DDBJ whole genome shotgun (WGS) entry which is preliminary data.</text>
</comment>
<feature type="compositionally biased region" description="Low complexity" evidence="5">
    <location>
        <begin position="575"/>
        <end position="594"/>
    </location>
</feature>
<feature type="transmembrane region" description="Helical" evidence="6">
    <location>
        <begin position="217"/>
        <end position="234"/>
    </location>
</feature>
<keyword evidence="4 6" id="KW-0472">Membrane</keyword>
<comment type="subcellular location">
    <subcellularLocation>
        <location evidence="1">Membrane</location>
        <topology evidence="1">Multi-pass membrane protein</topology>
    </subcellularLocation>
</comment>
<keyword evidence="2 6" id="KW-0812">Transmembrane</keyword>
<evidence type="ECO:0000256" key="6">
    <source>
        <dbReference type="SAM" id="Phobius"/>
    </source>
</evidence>
<feature type="transmembrane region" description="Helical" evidence="6">
    <location>
        <begin position="89"/>
        <end position="107"/>
    </location>
</feature>
<dbReference type="EMBL" id="JAINUL010000001">
    <property type="protein sequence ID" value="MCC0094470.1"/>
    <property type="molecule type" value="Genomic_DNA"/>
</dbReference>
<evidence type="ECO:0000259" key="7">
    <source>
        <dbReference type="PROSITE" id="PS50801"/>
    </source>
</evidence>
<feature type="region of interest" description="Disordered" evidence="5">
    <location>
        <begin position="574"/>
        <end position="603"/>
    </location>
</feature>
<dbReference type="InterPro" id="IPR011547">
    <property type="entry name" value="SLC26A/SulP_dom"/>
</dbReference>
<dbReference type="NCBIfam" id="TIGR00815">
    <property type="entry name" value="sulP"/>
    <property type="match status" value="1"/>
</dbReference>
<feature type="transmembrane region" description="Helical" evidence="6">
    <location>
        <begin position="56"/>
        <end position="77"/>
    </location>
</feature>
<dbReference type="PANTHER" id="PTHR11814">
    <property type="entry name" value="SULFATE TRANSPORTER"/>
    <property type="match status" value="1"/>
</dbReference>
<dbReference type="Proteomes" id="UP001520654">
    <property type="component" value="Unassembled WGS sequence"/>
</dbReference>
<dbReference type="InterPro" id="IPR036513">
    <property type="entry name" value="STAS_dom_sf"/>
</dbReference>
<gene>
    <name evidence="8" type="ORF">K7B10_06635</name>
</gene>
<proteinExistence type="predicted"/>
<evidence type="ECO:0000256" key="2">
    <source>
        <dbReference type="ARBA" id="ARBA00022692"/>
    </source>
</evidence>
<sequence>MTTRHDGHGALSRFRAVPGIRAVSAYRREWLVKDLVAGVVLTTLLVPQGMAYAELAGLPAITGLYTTILCLLGYAVFGPSRILVLGPDSSLGPMIAATVLPLVAAGGDPDRAVALASMLAVMVAAIMILASVAKLGFIADLISKPTMIGYMNGLALTILIGQLPKLLGFKVEADDLIGECAGLVRKIAEGATVPAAAAVGLGGIALILVLQRFLPKVPAVLVMVVLAIAAAAVFDLDEHGVGLVGVLPEGFPPFTIPDVRLADLAPLLGGALGIALVSLADTISNASAFAARTGQEVRGNQEMAGVGAANLAAALFQGFPVSTSGSRTAVAERAGARSQLTGVVGAALIVLMLVLAPGLFRNLPQPALAAVVITASLSLADVPGAVRLWRQGRAEFLLCSAAFAGVALLGVLPGIAIAVGLSVLNVFRRAWWPYDTVLGRVRGLEGYHDIRSYPRAEQLPGLVIYRFDGPLFFANARTFRDEVRRLAGAEPRPSWIVVAAEPMTDVDTTAADVLEELDEALNAQGVHLVFAEMKDPVRRKIERYELTRTIDPRHFFPTVEAAVTAFRLRTGARWASSDAGGPPAGPSAGPEPGSTGTAPAGGK</sequence>
<evidence type="ECO:0000256" key="5">
    <source>
        <dbReference type="SAM" id="MobiDB-lite"/>
    </source>
</evidence>
<dbReference type="PROSITE" id="PS50801">
    <property type="entry name" value="STAS"/>
    <property type="match status" value="1"/>
</dbReference>
<feature type="transmembrane region" description="Helical" evidence="6">
    <location>
        <begin position="187"/>
        <end position="210"/>
    </location>
</feature>
<evidence type="ECO:0000313" key="9">
    <source>
        <dbReference type="Proteomes" id="UP001520654"/>
    </source>
</evidence>
<evidence type="ECO:0000256" key="4">
    <source>
        <dbReference type="ARBA" id="ARBA00023136"/>
    </source>
</evidence>
<keyword evidence="3 6" id="KW-1133">Transmembrane helix</keyword>
<dbReference type="InterPro" id="IPR002645">
    <property type="entry name" value="STAS_dom"/>
</dbReference>
<feature type="transmembrane region" description="Helical" evidence="6">
    <location>
        <begin position="367"/>
        <end position="389"/>
    </location>
</feature>
<accession>A0ABS8E0K9</accession>
<feature type="domain" description="STAS" evidence="7">
    <location>
        <begin position="452"/>
        <end position="566"/>
    </location>
</feature>
<feature type="transmembrane region" description="Helical" evidence="6">
    <location>
        <begin position="401"/>
        <end position="424"/>
    </location>
</feature>
<dbReference type="Pfam" id="PF01740">
    <property type="entry name" value="STAS"/>
    <property type="match status" value="1"/>
</dbReference>
<feature type="transmembrane region" description="Helical" evidence="6">
    <location>
        <begin position="340"/>
        <end position="360"/>
    </location>
</feature>
<organism evidence="8 9">
    <name type="scientific">Streptomyces flavotricini</name>
    <dbReference type="NCBI Taxonomy" id="66888"/>
    <lineage>
        <taxon>Bacteria</taxon>
        <taxon>Bacillati</taxon>
        <taxon>Actinomycetota</taxon>
        <taxon>Actinomycetes</taxon>
        <taxon>Kitasatosporales</taxon>
        <taxon>Streptomycetaceae</taxon>
        <taxon>Streptomyces</taxon>
    </lineage>
</organism>
<reference evidence="8 9" key="1">
    <citation type="submission" date="2021-08" db="EMBL/GenBank/DDBJ databases">
        <title>Genomic Architecture of Streptomyces flavotricini NGL1 and Streptomyces erythrochromogenes HMS4 With Differential Plant Beneficial attributes and laccase production capabilities.</title>
        <authorList>
            <person name="Salwan R."/>
            <person name="Kaur R."/>
            <person name="Sharma V."/>
        </authorList>
    </citation>
    <scope>NUCLEOTIDE SEQUENCE [LARGE SCALE GENOMIC DNA]</scope>
    <source>
        <strain evidence="8 9">NGL1</strain>
    </source>
</reference>
<feature type="transmembrane region" description="Helical" evidence="6">
    <location>
        <begin position="267"/>
        <end position="291"/>
    </location>
</feature>
<feature type="transmembrane region" description="Helical" evidence="6">
    <location>
        <begin position="113"/>
        <end position="137"/>
    </location>
</feature>
<dbReference type="InterPro" id="IPR001902">
    <property type="entry name" value="SLC26A/SulP_fam"/>
</dbReference>
<evidence type="ECO:0000256" key="1">
    <source>
        <dbReference type="ARBA" id="ARBA00004141"/>
    </source>
</evidence>